<evidence type="ECO:0000313" key="5">
    <source>
        <dbReference type="Proteomes" id="UP001162164"/>
    </source>
</evidence>
<dbReference type="SMART" id="SM00829">
    <property type="entry name" value="PKS_ER"/>
    <property type="match status" value="1"/>
</dbReference>
<name>A0ABQ9IRT6_9CUCU</name>
<proteinExistence type="predicted"/>
<evidence type="ECO:0000256" key="1">
    <source>
        <dbReference type="ARBA" id="ARBA00012480"/>
    </source>
</evidence>
<gene>
    <name evidence="4" type="ORF">NQ317_010395</name>
</gene>
<dbReference type="Pfam" id="PF08659">
    <property type="entry name" value="KR"/>
    <property type="match status" value="1"/>
</dbReference>
<evidence type="ECO:0000259" key="2">
    <source>
        <dbReference type="SMART" id="SM00822"/>
    </source>
</evidence>
<dbReference type="InterPro" id="IPR011032">
    <property type="entry name" value="GroES-like_sf"/>
</dbReference>
<dbReference type="SMART" id="SM00822">
    <property type="entry name" value="PKS_KR"/>
    <property type="match status" value="1"/>
</dbReference>
<dbReference type="InterPro" id="IPR009081">
    <property type="entry name" value="PP-bd_ACP"/>
</dbReference>
<dbReference type="EMBL" id="JAPWTJ010003115">
    <property type="protein sequence ID" value="KAJ8962424.1"/>
    <property type="molecule type" value="Genomic_DNA"/>
</dbReference>
<evidence type="ECO:0000259" key="3">
    <source>
        <dbReference type="SMART" id="SM00829"/>
    </source>
</evidence>
<dbReference type="Gene3D" id="3.40.50.720">
    <property type="entry name" value="NAD(P)-binding Rossmann-like Domain"/>
    <property type="match status" value="2"/>
</dbReference>
<dbReference type="SUPFAM" id="SSF47336">
    <property type="entry name" value="ACP-like"/>
    <property type="match status" value="1"/>
</dbReference>
<dbReference type="CDD" id="cd08954">
    <property type="entry name" value="KR_1_FAS_SDR_x"/>
    <property type="match status" value="1"/>
</dbReference>
<dbReference type="Gene3D" id="3.40.50.1820">
    <property type="entry name" value="alpha/beta hydrolase"/>
    <property type="match status" value="1"/>
</dbReference>
<reference evidence="4" key="1">
    <citation type="journal article" date="2023" name="Insect Mol. Biol.">
        <title>Genome sequencing provides insights into the evolution of gene families encoding plant cell wall-degrading enzymes in longhorned beetles.</title>
        <authorList>
            <person name="Shin N.R."/>
            <person name="Okamura Y."/>
            <person name="Kirsch R."/>
            <person name="Pauchet Y."/>
        </authorList>
    </citation>
    <scope>NUCLEOTIDE SEQUENCE</scope>
    <source>
        <strain evidence="4">MMC_N1</strain>
    </source>
</reference>
<dbReference type="InterPro" id="IPR057326">
    <property type="entry name" value="KR_dom"/>
</dbReference>
<dbReference type="CDD" id="cd05195">
    <property type="entry name" value="enoyl_red"/>
    <property type="match status" value="1"/>
</dbReference>
<dbReference type="InterPro" id="IPR050091">
    <property type="entry name" value="PKS_NRPS_Biosynth_Enz"/>
</dbReference>
<dbReference type="Pfam" id="PF13602">
    <property type="entry name" value="ADH_zinc_N_2"/>
    <property type="match status" value="1"/>
</dbReference>
<dbReference type="SUPFAM" id="SSF51735">
    <property type="entry name" value="NAD(P)-binding Rossmann-fold domains"/>
    <property type="match status" value="2"/>
</dbReference>
<dbReference type="SUPFAM" id="SSF53474">
    <property type="entry name" value="alpha/beta-Hydrolases"/>
    <property type="match status" value="1"/>
</dbReference>
<dbReference type="Gene3D" id="3.10.129.110">
    <property type="entry name" value="Polyketide synthase dehydratase"/>
    <property type="match status" value="1"/>
</dbReference>
<dbReference type="InterPro" id="IPR013968">
    <property type="entry name" value="PKS_KR"/>
</dbReference>
<accession>A0ABQ9IRT6</accession>
<dbReference type="Proteomes" id="UP001162164">
    <property type="component" value="Unassembled WGS sequence"/>
</dbReference>
<dbReference type="Pfam" id="PF00550">
    <property type="entry name" value="PP-binding"/>
    <property type="match status" value="1"/>
</dbReference>
<comment type="caution">
    <text evidence="4">The sequence shown here is derived from an EMBL/GenBank/DDBJ whole genome shotgun (WGS) entry which is preliminary data.</text>
</comment>
<organism evidence="4 5">
    <name type="scientific">Molorchus minor</name>
    <dbReference type="NCBI Taxonomy" id="1323400"/>
    <lineage>
        <taxon>Eukaryota</taxon>
        <taxon>Metazoa</taxon>
        <taxon>Ecdysozoa</taxon>
        <taxon>Arthropoda</taxon>
        <taxon>Hexapoda</taxon>
        <taxon>Insecta</taxon>
        <taxon>Pterygota</taxon>
        <taxon>Neoptera</taxon>
        <taxon>Endopterygota</taxon>
        <taxon>Coleoptera</taxon>
        <taxon>Polyphaga</taxon>
        <taxon>Cucujiformia</taxon>
        <taxon>Chrysomeloidea</taxon>
        <taxon>Cerambycidae</taxon>
        <taxon>Lamiinae</taxon>
        <taxon>Monochamini</taxon>
        <taxon>Molorchus</taxon>
    </lineage>
</organism>
<dbReference type="PANTHER" id="PTHR43775:SF23">
    <property type="entry name" value="FATTY ACID SYNTHASE 3"/>
    <property type="match status" value="1"/>
</dbReference>
<dbReference type="Pfam" id="PF21149">
    <property type="entry name" value="FAS_pseudo-KR"/>
    <property type="match status" value="1"/>
</dbReference>
<evidence type="ECO:0000313" key="4">
    <source>
        <dbReference type="EMBL" id="KAJ8962424.1"/>
    </source>
</evidence>
<sequence length="1538" mass="173660">MFKITQFIHRDYLIENIQLTLGKNKQKSAENVISSLLDLSEHSKIVSDSVVLKIGSSDIIQENKNVVILTPFQNSGSNIIDFLQTVGSLYECGYNPQIKELYPSVTLPVSRETRMISPFIKWRHDRDFFVATYDKTAQSKERVRQVFVMYTFSAYDYLRGHVVDGFLKFSVSIQKYSGNFEITADESLIVSGRIRMMDDSEPRENPVTGCSKANVQGPHLSSKDVYKELSLRGYNYKDKFRAIRKYEIELPRAYVRWDNNWVTFIDSMLQMKILESNTRFLYVPTYIAKLTIDPQSHFRIIAQIPKKENEPIEIPVYSDRTNGVVSCGSITISGTLFKSINNRKNMRMPILEKYKFIPNIVALDIHSSVRVNVQIILENALIYKVKVVEVINEFTQEDAVPLTPIIEAVIGDEPLVQAQVKILSNTALEVDESIEVEDKKLTGERDCNIVILSNIAGRTDELEKAFNVLKEGGYVIAREAPDCVVSSNLFHGATIVTVHRTQTQTILLLQKQTKCEEPLFIKVSSAENFTWLSTVQETFNRSSHQNIVLYSENEPLNGILGLVNCIRREPKGKFVKCVSITDRLKKFDPSELQEQLKKNMAINIYKNGQWGTYRHLLLEGLEPLKCEHAFVNVTTRGDLSSLRDFVTASGKIGTDVFTHDRLEQECGQGFEFSGIDQKGRRVMGMATHGALATLVLSDPLLNIEIPESWSLEEAATVPVVYGTAIYSMALRGRLRRNETVLIHPGTGEMGQAAIRIALHYGCRIYTTVGTIEEREFLKKAFPQLKDHQIGNSRDESFEYMILRETQGRGVDIVFNALVEDKLLASVRCLAQGGRFLEIGKFGMANNDYLNTMLFRKEASFHGIMLDQIFNENPNIKIEMVNHLKEGIMEGAISPLERNVFGYDEVDQAFRCMDSGKHMGKVLVQVRKPDVGFEKLCKEFPCIPRYICDPEKTYVILGGLGGFGLELADWLVLRGAKKLVLASRKGISTGYQNMRTRIWTSYGTIVKISTADISSKAGCKQLIEESQELGPVDAIFNLAMVLADAFLEDQTAEMFAACLAPKALATEYLDEITRELCPNLRQFVAFSSMLSGRGNAAQTNYGMANSVMERICERRRNEGYPALAIQWGAVGNVGLVAEMQGEKDKLDILGTFQQPISNCLQVLDTLLKQTDSAIVSSLQDAKSVSFHATLTELGMDSITGVEIKQTLERDFDIFLTPNDFRTMTLAKLKERQEEKVDQNRQNEQRGMTFLGLEDLIEDVELDADCCKPYIPLKSDQLQNPSTAKVLLFPGIQGIAKIYQRFVKRLRADIIGMQYMYDCKEQTIAEMAQSLLPYVEDHLTKDKPFNILTYSFGTVIALEVVSLLESQGYTGTILCIDGAPLLMKEMMKNVNRENDQVVETAIISHLLTFRVPADVVSNNQAAIFKCATWKERLQKGADVLKQHTGHGDTLDEQFTTGIYARVKALKGYSPSYGKLRSTVKLLKPTQEMVKDLPEDYDLSEWFENPVEIQTFDGSHMTILEDEKLIDFINVYLNGDDVEHR</sequence>
<dbReference type="Pfam" id="PF00975">
    <property type="entry name" value="Thioesterase"/>
    <property type="match status" value="1"/>
</dbReference>
<dbReference type="PANTHER" id="PTHR43775">
    <property type="entry name" value="FATTY ACID SYNTHASE"/>
    <property type="match status" value="1"/>
</dbReference>
<feature type="domain" description="Enoyl reductase (ER)" evidence="3">
    <location>
        <begin position="616"/>
        <end position="923"/>
    </location>
</feature>
<dbReference type="InterPro" id="IPR049391">
    <property type="entry name" value="FAS_pseudo-KR"/>
</dbReference>
<dbReference type="InterPro" id="IPR029058">
    <property type="entry name" value="AB_hydrolase_fold"/>
</dbReference>
<dbReference type="Gene3D" id="3.30.70.3290">
    <property type="match status" value="1"/>
</dbReference>
<protein>
    <recommendedName>
        <fullName evidence="1">oleoyl-[acyl-carrier-protein] hydrolase</fullName>
        <ecNumber evidence="1">3.1.2.14</ecNumber>
    </recommendedName>
</protein>
<dbReference type="InterPro" id="IPR001031">
    <property type="entry name" value="Thioesterase"/>
</dbReference>
<dbReference type="InterPro" id="IPR020843">
    <property type="entry name" value="ER"/>
</dbReference>
<dbReference type="EC" id="3.1.2.14" evidence="1"/>
<dbReference type="Gene3D" id="3.90.180.10">
    <property type="entry name" value="Medium-chain alcohol dehydrogenases, catalytic domain"/>
    <property type="match status" value="1"/>
</dbReference>
<dbReference type="InterPro" id="IPR042104">
    <property type="entry name" value="PKS_dehydratase_sf"/>
</dbReference>
<keyword evidence="5" id="KW-1185">Reference proteome</keyword>
<dbReference type="InterPro" id="IPR036736">
    <property type="entry name" value="ACP-like_sf"/>
</dbReference>
<dbReference type="InterPro" id="IPR036291">
    <property type="entry name" value="NAD(P)-bd_dom_sf"/>
</dbReference>
<dbReference type="SUPFAM" id="SSF50129">
    <property type="entry name" value="GroES-like"/>
    <property type="match status" value="1"/>
</dbReference>
<feature type="domain" description="Ketoreductase" evidence="2">
    <location>
        <begin position="951"/>
        <end position="1132"/>
    </location>
</feature>